<protein>
    <recommendedName>
        <fullName evidence="1">Probable 2-phosphosulfolactate phosphatase</fullName>
    </recommendedName>
</protein>
<accession>A0A1G4XFT6</accession>
<dbReference type="Proteomes" id="UP000183569">
    <property type="component" value="Unassembled WGS sequence"/>
</dbReference>
<proteinExistence type="predicted"/>
<dbReference type="InterPro" id="IPR005238">
    <property type="entry name" value="ComB-like"/>
</dbReference>
<gene>
    <name evidence="2" type="ORF">SAMN02927897_00765</name>
</gene>
<dbReference type="InterPro" id="IPR036702">
    <property type="entry name" value="ComB-like_sf"/>
</dbReference>
<dbReference type="SUPFAM" id="SSF142823">
    <property type="entry name" value="ComB-like"/>
    <property type="match status" value="1"/>
</dbReference>
<evidence type="ECO:0000256" key="1">
    <source>
        <dbReference type="ARBA" id="ARBA00021948"/>
    </source>
</evidence>
<organism evidence="2 3">
    <name type="scientific">Kosakonia sacchari</name>
    <dbReference type="NCBI Taxonomy" id="1158459"/>
    <lineage>
        <taxon>Bacteria</taxon>
        <taxon>Pseudomonadati</taxon>
        <taxon>Pseudomonadota</taxon>
        <taxon>Gammaproteobacteria</taxon>
        <taxon>Enterobacterales</taxon>
        <taxon>Enterobacteriaceae</taxon>
        <taxon>Kosakonia</taxon>
    </lineage>
</organism>
<dbReference type="Pfam" id="PF04029">
    <property type="entry name" value="2-ph_phosp"/>
    <property type="match status" value="1"/>
</dbReference>
<dbReference type="GeneID" id="23847324"/>
<dbReference type="EMBL" id="FMUI01000002">
    <property type="protein sequence ID" value="SCX40112.1"/>
    <property type="molecule type" value="Genomic_DNA"/>
</dbReference>
<dbReference type="RefSeq" id="WP_017456080.1">
    <property type="nucleotide sequence ID" value="NZ_FMUI01000002.1"/>
</dbReference>
<dbReference type="GO" id="GO:0000287">
    <property type="term" value="F:magnesium ion binding"/>
    <property type="evidence" value="ECO:0007669"/>
    <property type="project" value="InterPro"/>
</dbReference>
<comment type="caution">
    <text evidence="2">The sequence shown here is derived from an EMBL/GenBank/DDBJ whole genome shotgun (WGS) entry which is preliminary data.</text>
</comment>
<dbReference type="AlphaFoldDB" id="A0A1G4XFT6"/>
<reference evidence="2 3" key="1">
    <citation type="submission" date="2016-10" db="EMBL/GenBank/DDBJ databases">
        <authorList>
            <person name="Varghese N."/>
            <person name="Submissions S."/>
        </authorList>
    </citation>
    <scope>NUCLEOTIDE SEQUENCE [LARGE SCALE GENOMIC DNA]</scope>
    <source>
        <strain evidence="2 3">CGMCC 1.12102</strain>
    </source>
</reference>
<evidence type="ECO:0000313" key="2">
    <source>
        <dbReference type="EMBL" id="SCX40112.1"/>
    </source>
</evidence>
<name>A0A1G4XFT6_9ENTR</name>
<dbReference type="GO" id="GO:0050532">
    <property type="term" value="F:2-phosphosulfolactate phosphatase activity"/>
    <property type="evidence" value="ECO:0007669"/>
    <property type="project" value="InterPro"/>
</dbReference>
<dbReference type="Gene3D" id="3.90.1560.10">
    <property type="entry name" value="ComB-like"/>
    <property type="match status" value="1"/>
</dbReference>
<evidence type="ECO:0000313" key="3">
    <source>
        <dbReference type="Proteomes" id="UP000183569"/>
    </source>
</evidence>
<sequence>MCAQWYSQRPFDVRLEWGLAAAEHLAREADCVVIVDVMSFSTCVSIATDNQALIYPWPWKDASAQRYAQENHADVASFNRTFAGGKYTLSPASLLPIPAGHRLVLPSPNGSTLSFKARDCGGAVFSGCFRNRLATAKACAGFERILLIPAGERWPDGSLRPAVEDYLAAGAIIAALGARKLSPEAQAAKAAFHDSEFSDLRHCASANELHARGFSADVELCLALDASHRACALIDNAYRSLSGETPDH</sequence>